<reference evidence="2" key="1">
    <citation type="submission" date="2022-07" db="EMBL/GenBank/DDBJ databases">
        <authorList>
            <person name="Macas J."/>
            <person name="Novak P."/>
            <person name="Neumann P."/>
        </authorList>
    </citation>
    <scope>NUCLEOTIDE SEQUENCE</scope>
</reference>
<feature type="region of interest" description="Disordered" evidence="1">
    <location>
        <begin position="1"/>
        <end position="52"/>
    </location>
</feature>
<keyword evidence="3" id="KW-1185">Reference proteome</keyword>
<protein>
    <submittedName>
        <fullName evidence="2">Uncharacterized protein</fullName>
    </submittedName>
</protein>
<evidence type="ECO:0000313" key="3">
    <source>
        <dbReference type="Proteomes" id="UP001152523"/>
    </source>
</evidence>
<organism evidence="2 3">
    <name type="scientific">Cuscuta epithymum</name>
    <dbReference type="NCBI Taxonomy" id="186058"/>
    <lineage>
        <taxon>Eukaryota</taxon>
        <taxon>Viridiplantae</taxon>
        <taxon>Streptophyta</taxon>
        <taxon>Embryophyta</taxon>
        <taxon>Tracheophyta</taxon>
        <taxon>Spermatophyta</taxon>
        <taxon>Magnoliopsida</taxon>
        <taxon>eudicotyledons</taxon>
        <taxon>Gunneridae</taxon>
        <taxon>Pentapetalae</taxon>
        <taxon>asterids</taxon>
        <taxon>lamiids</taxon>
        <taxon>Solanales</taxon>
        <taxon>Convolvulaceae</taxon>
        <taxon>Cuscuteae</taxon>
        <taxon>Cuscuta</taxon>
        <taxon>Cuscuta subgen. Cuscuta</taxon>
    </lineage>
</organism>
<feature type="compositionally biased region" description="Low complexity" evidence="1">
    <location>
        <begin position="1"/>
        <end position="15"/>
    </location>
</feature>
<dbReference type="EMBL" id="CAMAPF010000148">
    <property type="protein sequence ID" value="CAH9108695.1"/>
    <property type="molecule type" value="Genomic_DNA"/>
</dbReference>
<gene>
    <name evidence="2" type="ORF">CEPIT_LOCUS18454</name>
</gene>
<comment type="caution">
    <text evidence="2">The sequence shown here is derived from an EMBL/GenBank/DDBJ whole genome shotgun (WGS) entry which is preliminary data.</text>
</comment>
<accession>A0AAV0DY16</accession>
<sequence length="190" mass="21400">MQVSYKTKQNKNQKQQSEHETKYKKQQENKHRSGTSATVTSRTHQAGLGTQTYPPPPRFLICPMPSPLLSCFHVSDPSRLSCASGQSRPPIMHCFYPHPLICAATFCLSYTSPAPLSHNAFIFLIRPPVMTRTSLFIYQPLTTSCGTSLSPSTCSKISSKSFLQSNIFHIFQWAKFLRVSHDSTDKTKTR</sequence>
<name>A0AAV0DY16_9ASTE</name>
<evidence type="ECO:0000256" key="1">
    <source>
        <dbReference type="SAM" id="MobiDB-lite"/>
    </source>
</evidence>
<evidence type="ECO:0000313" key="2">
    <source>
        <dbReference type="EMBL" id="CAH9108695.1"/>
    </source>
</evidence>
<dbReference type="AlphaFoldDB" id="A0AAV0DY16"/>
<feature type="compositionally biased region" description="Polar residues" evidence="1">
    <location>
        <begin position="34"/>
        <end position="52"/>
    </location>
</feature>
<proteinExistence type="predicted"/>
<dbReference type="Proteomes" id="UP001152523">
    <property type="component" value="Unassembled WGS sequence"/>
</dbReference>
<feature type="compositionally biased region" description="Basic and acidic residues" evidence="1">
    <location>
        <begin position="16"/>
        <end position="31"/>
    </location>
</feature>